<dbReference type="Gene3D" id="2.40.40.10">
    <property type="entry name" value="RlpA-like domain"/>
    <property type="match status" value="1"/>
</dbReference>
<evidence type="ECO:0000256" key="2">
    <source>
        <dbReference type="ARBA" id="ARBA00012587"/>
    </source>
</evidence>
<dbReference type="InterPro" id="IPR026044">
    <property type="entry name" value="MltA"/>
</dbReference>
<gene>
    <name evidence="7" type="ORF">DFR50_108101</name>
</gene>
<name>A0A366FLH9_9HYPH</name>
<evidence type="ECO:0000256" key="1">
    <source>
        <dbReference type="ARBA" id="ARBA00001420"/>
    </source>
</evidence>
<evidence type="ECO:0000259" key="6">
    <source>
        <dbReference type="SMART" id="SM00925"/>
    </source>
</evidence>
<reference evidence="7 8" key="1">
    <citation type="submission" date="2018-06" db="EMBL/GenBank/DDBJ databases">
        <title>Genomic Encyclopedia of Type Strains, Phase IV (KMG-IV): sequencing the most valuable type-strain genomes for metagenomic binning, comparative biology and taxonomic classification.</title>
        <authorList>
            <person name="Goeker M."/>
        </authorList>
    </citation>
    <scope>NUCLEOTIDE SEQUENCE [LARGE SCALE GENOMIC DNA]</scope>
    <source>
        <strain evidence="7 8">DSM 24875</strain>
    </source>
</reference>
<dbReference type="GO" id="GO:0019867">
    <property type="term" value="C:outer membrane"/>
    <property type="evidence" value="ECO:0007669"/>
    <property type="project" value="InterPro"/>
</dbReference>
<dbReference type="Proteomes" id="UP000253529">
    <property type="component" value="Unassembled WGS sequence"/>
</dbReference>
<dbReference type="GO" id="GO:0009254">
    <property type="term" value="P:peptidoglycan turnover"/>
    <property type="evidence" value="ECO:0007669"/>
    <property type="project" value="InterPro"/>
</dbReference>
<dbReference type="Pfam" id="PF06725">
    <property type="entry name" value="3D"/>
    <property type="match status" value="1"/>
</dbReference>
<feature type="domain" description="Lytic transglycosylase MltA" evidence="6">
    <location>
        <begin position="105"/>
        <end position="239"/>
    </location>
</feature>
<keyword evidence="8" id="KW-1185">Reference proteome</keyword>
<evidence type="ECO:0000256" key="4">
    <source>
        <dbReference type="ARBA" id="ARBA00023316"/>
    </source>
</evidence>
<dbReference type="CDD" id="cd14668">
    <property type="entry name" value="mlta_B"/>
    <property type="match status" value="1"/>
</dbReference>
<dbReference type="GO" id="GO:0071555">
    <property type="term" value="P:cell wall organization"/>
    <property type="evidence" value="ECO:0007669"/>
    <property type="project" value="UniProtKB-KW"/>
</dbReference>
<comment type="catalytic activity">
    <reaction evidence="1">
        <text>Exolytic cleavage of the (1-&gt;4)-beta-glycosidic linkage between N-acetylmuramic acid (MurNAc) and N-acetylglucosamine (GlcNAc) residues in peptidoglycan, from either the reducing or the non-reducing ends of the peptidoglycan chains, with concomitant formation of a 1,6-anhydrobond in the MurNAc residue.</text>
        <dbReference type="EC" id="4.2.2.n1"/>
    </reaction>
</comment>
<accession>A0A366FLH9</accession>
<dbReference type="RefSeq" id="WP_113888844.1">
    <property type="nucleotide sequence ID" value="NZ_QNRK01000008.1"/>
</dbReference>
<dbReference type="SUPFAM" id="SSF50685">
    <property type="entry name" value="Barwin-like endoglucanases"/>
    <property type="match status" value="1"/>
</dbReference>
<comment type="caution">
    <text evidence="7">The sequence shown here is derived from an EMBL/GenBank/DDBJ whole genome shotgun (WGS) entry which is preliminary data.</text>
</comment>
<proteinExistence type="predicted"/>
<dbReference type="AlphaFoldDB" id="A0A366FLH9"/>
<dbReference type="InterPro" id="IPR010611">
    <property type="entry name" value="3D_dom"/>
</dbReference>
<dbReference type="GO" id="GO:0008933">
    <property type="term" value="F:peptidoglycan lytic transglycosylase activity"/>
    <property type="evidence" value="ECO:0007669"/>
    <property type="project" value="TreeGrafter"/>
</dbReference>
<evidence type="ECO:0000313" key="8">
    <source>
        <dbReference type="Proteomes" id="UP000253529"/>
    </source>
</evidence>
<dbReference type="PANTHER" id="PTHR30124">
    <property type="entry name" value="MEMBRANE-BOUND LYTIC MUREIN TRANSGLYCOSYLASE A"/>
    <property type="match status" value="1"/>
</dbReference>
<evidence type="ECO:0000256" key="5">
    <source>
        <dbReference type="ARBA" id="ARBA00030918"/>
    </source>
</evidence>
<keyword evidence="4" id="KW-0961">Cell wall biogenesis/degradation</keyword>
<dbReference type="InterPro" id="IPR036908">
    <property type="entry name" value="RlpA-like_sf"/>
</dbReference>
<dbReference type="CDD" id="cd14485">
    <property type="entry name" value="mltA_like_LT_A"/>
    <property type="match status" value="1"/>
</dbReference>
<sequence length="345" mass="36739">MSAAAPAPRLDRIDFAGLAGLSDCDALDAFRCFAVSARAIAAARPEGRAARPPSAALTAAARAALAATVDGGAAARAFFEAWFRPHRVAAESGGAGFLTGYYEPLVPASPVETETFRWPLLARPADLGRRVPYSDRERIERERRDPIAWVVDAVEAFLIQVQGSAQFVFPDGRVARAAYDGRNGLPYTSVGRILIETGAIAERDMSLAALKAWLREAGVGEGQAGLRLMRRNRSFVFFRLVADFDPSLGPVAGAGVPLTPLRSIAVDRALWSYGLPFWIEAEIPWRSATPTAFRRLTIAQDTGSAIVGPARADLFFGGGDAAGARAGAIRHSGDFTVFLPAGDEP</sequence>
<dbReference type="Pfam" id="PF03562">
    <property type="entry name" value="MltA"/>
    <property type="match status" value="1"/>
</dbReference>
<dbReference type="EC" id="4.2.2.n1" evidence="2"/>
<dbReference type="InterPro" id="IPR005300">
    <property type="entry name" value="MltA_B"/>
</dbReference>
<dbReference type="SMART" id="SM00925">
    <property type="entry name" value="MltA"/>
    <property type="match status" value="1"/>
</dbReference>
<protein>
    <recommendedName>
        <fullName evidence="2">peptidoglycan lytic exotransglycosylase</fullName>
        <ecNumber evidence="2">4.2.2.n1</ecNumber>
    </recommendedName>
    <alternativeName>
        <fullName evidence="5">Murein hydrolase A</fullName>
    </alternativeName>
</protein>
<dbReference type="EMBL" id="QNRK01000008">
    <property type="protein sequence ID" value="RBP15544.1"/>
    <property type="molecule type" value="Genomic_DNA"/>
</dbReference>
<dbReference type="GO" id="GO:0004553">
    <property type="term" value="F:hydrolase activity, hydrolyzing O-glycosyl compounds"/>
    <property type="evidence" value="ECO:0007669"/>
    <property type="project" value="InterPro"/>
</dbReference>
<organism evidence="7 8">
    <name type="scientific">Roseiarcus fermentans</name>
    <dbReference type="NCBI Taxonomy" id="1473586"/>
    <lineage>
        <taxon>Bacteria</taxon>
        <taxon>Pseudomonadati</taxon>
        <taxon>Pseudomonadota</taxon>
        <taxon>Alphaproteobacteria</taxon>
        <taxon>Hyphomicrobiales</taxon>
        <taxon>Roseiarcaceae</taxon>
        <taxon>Roseiarcus</taxon>
    </lineage>
</organism>
<dbReference type="OrthoDB" id="9783686at2"/>
<keyword evidence="3" id="KW-0456">Lyase</keyword>
<dbReference type="PANTHER" id="PTHR30124:SF0">
    <property type="entry name" value="MEMBRANE-BOUND LYTIC MUREIN TRANSGLYCOSYLASE A"/>
    <property type="match status" value="1"/>
</dbReference>
<dbReference type="Gene3D" id="2.40.240.50">
    <property type="entry name" value="Barwin-like endoglucanases"/>
    <property type="match status" value="1"/>
</dbReference>
<evidence type="ECO:0000256" key="3">
    <source>
        <dbReference type="ARBA" id="ARBA00023239"/>
    </source>
</evidence>
<dbReference type="PIRSF" id="PIRSF019422">
    <property type="entry name" value="MltA"/>
    <property type="match status" value="1"/>
</dbReference>
<evidence type="ECO:0000313" key="7">
    <source>
        <dbReference type="EMBL" id="RBP15544.1"/>
    </source>
</evidence>
<dbReference type="GO" id="GO:0009253">
    <property type="term" value="P:peptidoglycan catabolic process"/>
    <property type="evidence" value="ECO:0007669"/>
    <property type="project" value="TreeGrafter"/>
</dbReference>